<dbReference type="RefSeq" id="WP_091620890.1">
    <property type="nucleotide sequence ID" value="NZ_FNZN01000002.1"/>
</dbReference>
<dbReference type="OrthoDB" id="1144758at2"/>
<gene>
    <name evidence="1" type="ORF">SAMN04488008_102336</name>
</gene>
<dbReference type="EMBL" id="FNZN01000002">
    <property type="protein sequence ID" value="SEK87015.1"/>
    <property type="molecule type" value="Genomic_DNA"/>
</dbReference>
<protein>
    <submittedName>
        <fullName evidence="1">Uncharacterized protein</fullName>
    </submittedName>
</protein>
<evidence type="ECO:0000313" key="1">
    <source>
        <dbReference type="EMBL" id="SEK87015.1"/>
    </source>
</evidence>
<sequence length="104" mass="11694">MKSAVKNPVQKIRTKQKIQLIDGEFTVSEANDVIQSLINEKINFHKLQRLAMCEGFSGANTKFPDSRITELENDKLAAKQFFKQAKSKGVTIKINGVLEISINE</sequence>
<organism evidence="1 2">
    <name type="scientific">Maribacter orientalis</name>
    <dbReference type="NCBI Taxonomy" id="228957"/>
    <lineage>
        <taxon>Bacteria</taxon>
        <taxon>Pseudomonadati</taxon>
        <taxon>Bacteroidota</taxon>
        <taxon>Flavobacteriia</taxon>
        <taxon>Flavobacteriales</taxon>
        <taxon>Flavobacteriaceae</taxon>
        <taxon>Maribacter</taxon>
    </lineage>
</organism>
<reference evidence="2" key="1">
    <citation type="submission" date="2016-10" db="EMBL/GenBank/DDBJ databases">
        <authorList>
            <person name="Varghese N."/>
            <person name="Submissions S."/>
        </authorList>
    </citation>
    <scope>NUCLEOTIDE SEQUENCE [LARGE SCALE GENOMIC DNA]</scope>
    <source>
        <strain evidence="2">DSM 16471</strain>
    </source>
</reference>
<dbReference type="AlphaFoldDB" id="A0A1H7KLX7"/>
<evidence type="ECO:0000313" key="2">
    <source>
        <dbReference type="Proteomes" id="UP000198990"/>
    </source>
</evidence>
<proteinExistence type="predicted"/>
<dbReference type="STRING" id="228957.SAMN04488008_102336"/>
<dbReference type="Proteomes" id="UP000198990">
    <property type="component" value="Unassembled WGS sequence"/>
</dbReference>
<name>A0A1H7KLX7_9FLAO</name>
<accession>A0A1H7KLX7</accession>
<keyword evidence="2" id="KW-1185">Reference proteome</keyword>